<gene>
    <name evidence="1" type="ORF">Poli38472_013405</name>
</gene>
<organism evidence="1 2">
    <name type="scientific">Pythium oligandrum</name>
    <name type="common">Mycoparasitic fungus</name>
    <dbReference type="NCBI Taxonomy" id="41045"/>
    <lineage>
        <taxon>Eukaryota</taxon>
        <taxon>Sar</taxon>
        <taxon>Stramenopiles</taxon>
        <taxon>Oomycota</taxon>
        <taxon>Peronosporomycetes</taxon>
        <taxon>Pythiales</taxon>
        <taxon>Pythiaceae</taxon>
        <taxon>Pythium</taxon>
    </lineage>
</organism>
<dbReference type="AlphaFoldDB" id="A0A8K1FD50"/>
<dbReference type="InterPro" id="IPR032675">
    <property type="entry name" value="LRR_dom_sf"/>
</dbReference>
<comment type="caution">
    <text evidence="1">The sequence shown here is derived from an EMBL/GenBank/DDBJ whole genome shotgun (WGS) entry which is preliminary data.</text>
</comment>
<evidence type="ECO:0000313" key="2">
    <source>
        <dbReference type="Proteomes" id="UP000794436"/>
    </source>
</evidence>
<dbReference type="Gene3D" id="3.80.10.10">
    <property type="entry name" value="Ribonuclease Inhibitor"/>
    <property type="match status" value="1"/>
</dbReference>
<sequence>MKLDGRAKIPFQFEPEKLSQPFRLVDQALLGFLKGEAASKVRTGRVTVVFDTEHHYEDSQVPIFSGIAAGTTFAEFTHNISGWSEVEEDPTNRTSWMQWMAFAFFSPFSKSSVEKLNLEDESFTLQDAADVQELLEARNPFQVLLGSSETDCMEASLLVDVQVSEEVRVEAGTVVWVITNDPSCDSIEALVPGYDLYEIPRSSLSVPTPSETRTHRICLKLAVFDDYLNLDPEDDGFIQLAEVLGPYLSGLALVNDEGVEREIESQELVSLLQACPHLDYLDLDRKIIFSGCEELPELYDAQLCHVTVLKYTALNEDEALAILDGLENVPNRMANHLRELHLGMEEQAVTEDVFTALVEMLETNYSLEAVRISVPRQDEQDLMKAIDKIPPIYFAVPHTPPLESKLALLGAGYVPEAASNSVARALARMDKAILASIFAFAATPKKRVIRIGYHVPDS</sequence>
<name>A0A8K1FD50_PYTOL</name>
<reference evidence="1" key="1">
    <citation type="submission" date="2019-03" db="EMBL/GenBank/DDBJ databases">
        <title>Long read genome sequence of the mycoparasitic Pythium oligandrum ATCC 38472 isolated from sugarbeet rhizosphere.</title>
        <authorList>
            <person name="Gaulin E."/>
        </authorList>
    </citation>
    <scope>NUCLEOTIDE SEQUENCE</scope>
    <source>
        <strain evidence="1">ATCC 38472_TT</strain>
    </source>
</reference>
<proteinExistence type="predicted"/>
<dbReference type="Proteomes" id="UP000794436">
    <property type="component" value="Unassembled WGS sequence"/>
</dbReference>
<protein>
    <submittedName>
        <fullName evidence="1">Uncharacterized protein</fullName>
    </submittedName>
</protein>
<accession>A0A8K1FD50</accession>
<evidence type="ECO:0000313" key="1">
    <source>
        <dbReference type="EMBL" id="TMW57931.1"/>
    </source>
</evidence>
<keyword evidence="2" id="KW-1185">Reference proteome</keyword>
<dbReference type="EMBL" id="SPLM01000113">
    <property type="protein sequence ID" value="TMW57931.1"/>
    <property type="molecule type" value="Genomic_DNA"/>
</dbReference>
<dbReference type="OrthoDB" id="129639at2759"/>